<dbReference type="PANTHER" id="PTHR46579">
    <property type="entry name" value="F5/8 TYPE C DOMAIN-CONTAINING PROTEIN-RELATED"/>
    <property type="match status" value="1"/>
</dbReference>
<name>A0A0D0AEL6_9AGAM</name>
<dbReference type="OrthoDB" id="3234349at2759"/>
<dbReference type="AlphaFoldDB" id="A0A0D0AEL6"/>
<dbReference type="STRING" id="930992.A0A0D0AEL6"/>
<reference evidence="2" key="2">
    <citation type="submission" date="2015-01" db="EMBL/GenBank/DDBJ databases">
        <title>Evolutionary Origins and Diversification of the Mycorrhizal Mutualists.</title>
        <authorList>
            <consortium name="DOE Joint Genome Institute"/>
            <consortium name="Mycorrhizal Genomics Consortium"/>
            <person name="Kohler A."/>
            <person name="Kuo A."/>
            <person name="Nagy L.G."/>
            <person name="Floudas D."/>
            <person name="Copeland A."/>
            <person name="Barry K.W."/>
            <person name="Cichocki N."/>
            <person name="Veneault-Fourrey C."/>
            <person name="LaButti K."/>
            <person name="Lindquist E.A."/>
            <person name="Lipzen A."/>
            <person name="Lundell T."/>
            <person name="Morin E."/>
            <person name="Murat C."/>
            <person name="Riley R."/>
            <person name="Ohm R."/>
            <person name="Sun H."/>
            <person name="Tunlid A."/>
            <person name="Henrissat B."/>
            <person name="Grigoriev I.V."/>
            <person name="Hibbett D.S."/>
            <person name="Martin F."/>
        </authorList>
    </citation>
    <scope>NUCLEOTIDE SEQUENCE [LARGE SCALE GENOMIC DNA]</scope>
    <source>
        <strain evidence="2">UH-Slu-Lm8-n1</strain>
    </source>
</reference>
<dbReference type="InParanoid" id="A0A0D0AEL6"/>
<dbReference type="HOGENOM" id="CLU_078867_1_0_1"/>
<organism evidence="1 2">
    <name type="scientific">Suillus luteus UH-Slu-Lm8-n1</name>
    <dbReference type="NCBI Taxonomy" id="930992"/>
    <lineage>
        <taxon>Eukaryota</taxon>
        <taxon>Fungi</taxon>
        <taxon>Dikarya</taxon>
        <taxon>Basidiomycota</taxon>
        <taxon>Agaricomycotina</taxon>
        <taxon>Agaricomycetes</taxon>
        <taxon>Agaricomycetidae</taxon>
        <taxon>Boletales</taxon>
        <taxon>Suillineae</taxon>
        <taxon>Suillaceae</taxon>
        <taxon>Suillus</taxon>
    </lineage>
</organism>
<dbReference type="EMBL" id="KN836150">
    <property type="protein sequence ID" value="KIK32677.1"/>
    <property type="molecule type" value="Genomic_DNA"/>
</dbReference>
<dbReference type="PANTHER" id="PTHR46579:SF2">
    <property type="entry name" value="C2H2-TYPE DOMAIN-CONTAINING PROTEIN"/>
    <property type="match status" value="1"/>
</dbReference>
<dbReference type="InterPro" id="IPR004242">
    <property type="entry name" value="Transposase_21"/>
</dbReference>
<dbReference type="Pfam" id="PF02992">
    <property type="entry name" value="Transposase_21"/>
    <property type="match status" value="1"/>
</dbReference>
<feature type="non-terminal residue" evidence="1">
    <location>
        <position position="189"/>
    </location>
</feature>
<keyword evidence="2" id="KW-1185">Reference proteome</keyword>
<sequence length="189" mass="21510">ISMACLNLPSDIRYKPENMYLAGIIPGPKQPSLEHLNHYIRPLINDMVDSWECGINFSKTAHFPTGRLACSAVALAVCDLPAARHLASLAGTSSHFFCSACNCYHKTTYGRVDFDSWKPCDKDELRKFTEQWRDAATTSEREKLFKAHGVRYSELWCLPYWDPSRQLIIDPMHCILEGLVQHHSRNLLG</sequence>
<evidence type="ECO:0000313" key="2">
    <source>
        <dbReference type="Proteomes" id="UP000054485"/>
    </source>
</evidence>
<proteinExistence type="predicted"/>
<evidence type="ECO:0000313" key="1">
    <source>
        <dbReference type="EMBL" id="KIK32677.1"/>
    </source>
</evidence>
<accession>A0A0D0AEL6</accession>
<dbReference type="Proteomes" id="UP000054485">
    <property type="component" value="Unassembled WGS sequence"/>
</dbReference>
<feature type="non-terminal residue" evidence="1">
    <location>
        <position position="1"/>
    </location>
</feature>
<gene>
    <name evidence="1" type="ORF">CY34DRAFT_52158</name>
</gene>
<protein>
    <submittedName>
        <fullName evidence="1">Uncharacterized protein</fullName>
    </submittedName>
</protein>
<reference evidence="1 2" key="1">
    <citation type="submission" date="2014-04" db="EMBL/GenBank/DDBJ databases">
        <authorList>
            <consortium name="DOE Joint Genome Institute"/>
            <person name="Kuo A."/>
            <person name="Ruytinx J."/>
            <person name="Rineau F."/>
            <person name="Colpaert J."/>
            <person name="Kohler A."/>
            <person name="Nagy L.G."/>
            <person name="Floudas D."/>
            <person name="Copeland A."/>
            <person name="Barry K.W."/>
            <person name="Cichocki N."/>
            <person name="Veneault-Fourrey C."/>
            <person name="LaButti K."/>
            <person name="Lindquist E.A."/>
            <person name="Lipzen A."/>
            <person name="Lundell T."/>
            <person name="Morin E."/>
            <person name="Murat C."/>
            <person name="Sun H."/>
            <person name="Tunlid A."/>
            <person name="Henrissat B."/>
            <person name="Grigoriev I.V."/>
            <person name="Hibbett D.S."/>
            <person name="Martin F."/>
            <person name="Nordberg H.P."/>
            <person name="Cantor M.N."/>
            <person name="Hua S.X."/>
        </authorList>
    </citation>
    <scope>NUCLEOTIDE SEQUENCE [LARGE SCALE GENOMIC DNA]</scope>
    <source>
        <strain evidence="1 2">UH-Slu-Lm8-n1</strain>
    </source>
</reference>